<name>A0ABS9DT53_9PROT</name>
<dbReference type="Gene3D" id="3.10.490.10">
    <property type="entry name" value="Gamma-glutamyl cyclotransferase-like"/>
    <property type="match status" value="1"/>
</dbReference>
<dbReference type="SUPFAM" id="SSF110857">
    <property type="entry name" value="Gamma-glutamyl cyclotransferase-like"/>
    <property type="match status" value="1"/>
</dbReference>
<dbReference type="InterPro" id="IPR036568">
    <property type="entry name" value="GGCT-like_sf"/>
</dbReference>
<accession>A0ABS9DT53</accession>
<feature type="domain" description="Gamma-glutamylcyclotransferase AIG2-like" evidence="1">
    <location>
        <begin position="3"/>
        <end position="97"/>
    </location>
</feature>
<evidence type="ECO:0000313" key="3">
    <source>
        <dbReference type="Proteomes" id="UP001521209"/>
    </source>
</evidence>
<evidence type="ECO:0000259" key="1">
    <source>
        <dbReference type="Pfam" id="PF06094"/>
    </source>
</evidence>
<proteinExistence type="predicted"/>
<organism evidence="2 3">
    <name type="scientific">Acidiphilium iwatense</name>
    <dbReference type="NCBI Taxonomy" id="768198"/>
    <lineage>
        <taxon>Bacteria</taxon>
        <taxon>Pseudomonadati</taxon>
        <taxon>Pseudomonadota</taxon>
        <taxon>Alphaproteobacteria</taxon>
        <taxon>Acetobacterales</taxon>
        <taxon>Acidocellaceae</taxon>
        <taxon>Acidiphilium</taxon>
    </lineage>
</organism>
<protein>
    <submittedName>
        <fullName evidence="2">Gamma-glutamylcyclotransferase</fullName>
    </submittedName>
</protein>
<dbReference type="CDD" id="cd06661">
    <property type="entry name" value="GGCT_like"/>
    <property type="match status" value="1"/>
</dbReference>
<dbReference type="EMBL" id="JAKGBZ010000005">
    <property type="protein sequence ID" value="MCF3945916.1"/>
    <property type="molecule type" value="Genomic_DNA"/>
</dbReference>
<reference evidence="2 3" key="1">
    <citation type="submission" date="2022-01" db="EMBL/GenBank/DDBJ databases">
        <authorList>
            <person name="Won M."/>
            <person name="Kim S.-J."/>
            <person name="Kwon S.-W."/>
        </authorList>
    </citation>
    <scope>NUCLEOTIDE SEQUENCE [LARGE SCALE GENOMIC DNA]</scope>
    <source>
        <strain evidence="2 3">KCTC 23505</strain>
    </source>
</reference>
<comment type="caution">
    <text evidence="2">The sequence shown here is derived from an EMBL/GenBank/DDBJ whole genome shotgun (WGS) entry which is preliminary data.</text>
</comment>
<dbReference type="InterPro" id="IPR009288">
    <property type="entry name" value="AIG2-like_dom"/>
</dbReference>
<keyword evidence="3" id="KW-1185">Reference proteome</keyword>
<dbReference type="Pfam" id="PF06094">
    <property type="entry name" value="GGACT"/>
    <property type="match status" value="1"/>
</dbReference>
<gene>
    <name evidence="2" type="ORF">L2A60_04355</name>
</gene>
<evidence type="ECO:0000313" key="2">
    <source>
        <dbReference type="EMBL" id="MCF3945916.1"/>
    </source>
</evidence>
<sequence length="124" mass="13772">MRLFFYGTLTDPAALGPCAGKPLKIVPQAARLEGRARVRLRLASYPTLRRARGAVIDGVVIEVDAAMLAHLKAYESVRYRLILIRVAIGSRRCMTHCFIGDAASRVPWRPSTDDKSMTLRSKAF</sequence>
<dbReference type="InterPro" id="IPR013024">
    <property type="entry name" value="GGCT-like"/>
</dbReference>
<dbReference type="Proteomes" id="UP001521209">
    <property type="component" value="Unassembled WGS sequence"/>
</dbReference>
<dbReference type="RefSeq" id="WP_235703147.1">
    <property type="nucleotide sequence ID" value="NZ_JAKGBZ010000005.1"/>
</dbReference>